<feature type="domain" description="NADH-Ubiquinone oxidoreductase (complex I) chain 5 N-terminal" evidence="18">
    <location>
        <begin position="48"/>
        <end position="96"/>
    </location>
</feature>
<feature type="transmembrane region" description="Helical" evidence="16">
    <location>
        <begin position="457"/>
        <end position="481"/>
    </location>
</feature>
<sequence length="574" mass="62349">MKSPLNLSKSVTVNKVYSMLLILFALILLPLSLSKFLWKSSLLEWSLMKMGPASIILPLILDTKSILFAEVVMMISSSVLWYSYYYMDTDNTPPRFTLLVVLFVLSMSLLIFIPSLIALILGWDGLGLVSFCLVIYYQNKKSLAAGVITALMNRVGDACLIAAMALCLNLSHWNLMSMNQVPSLAQALLFLAAMTKSAQMPFSAWLPAAMAAPTPVSALVHSSTLVTAGVYILIRFFPFLTTSQTFKTSTLLLGLLTASMASLAAIKENDLKKVIALSTLSQLGLMFSALFLMSPMICLFHLLTHALFKALLFLAAGNIIHLHSSTQDIRLVGHLSSSLPTTSAAMNIANFALMGTPFLAAFYSKDLIIQATELSLIPGPILYWFLASLALTAAYSLRLSFLMLWSSYNQPPTSNVTDSNKNVYSPMTTLSIGAIVGGAIMQWSLSENFSPPTSPMLLTVSPSIPLISGLILGALLVLFSYSNPPSKAPMAFFLTSMWHLKDLTSLPINLSSLILSNNSKNLLDHGWNEIMTAKGTQKTLTETSNPSSSTEKSPLPSILLTTGAVMLIPMILQL</sequence>
<comment type="similarity">
    <text evidence="16">Belongs to the complex I subunit 5 family.</text>
</comment>
<evidence type="ECO:0000256" key="16">
    <source>
        <dbReference type="RuleBase" id="RU003404"/>
    </source>
</evidence>
<evidence type="ECO:0000256" key="7">
    <source>
        <dbReference type="ARBA" id="ARBA00022792"/>
    </source>
</evidence>
<dbReference type="Pfam" id="PF00361">
    <property type="entry name" value="Proton_antipo_M"/>
    <property type="match status" value="1"/>
</dbReference>
<evidence type="ECO:0000256" key="5">
    <source>
        <dbReference type="ARBA" id="ARBA00022660"/>
    </source>
</evidence>
<feature type="domain" description="NADH:quinone oxidoreductase/Mrp antiporter transmembrane" evidence="17">
    <location>
        <begin position="115"/>
        <end position="371"/>
    </location>
</feature>
<dbReference type="GO" id="GO:0003954">
    <property type="term" value="F:NADH dehydrogenase activity"/>
    <property type="evidence" value="ECO:0007669"/>
    <property type="project" value="TreeGrafter"/>
</dbReference>
<keyword evidence="7" id="KW-0999">Mitochondrion inner membrane</keyword>
<evidence type="ECO:0000256" key="10">
    <source>
        <dbReference type="ARBA" id="ARBA00022989"/>
    </source>
</evidence>
<evidence type="ECO:0000256" key="12">
    <source>
        <dbReference type="ARBA" id="ARBA00023075"/>
    </source>
</evidence>
<evidence type="ECO:0000259" key="17">
    <source>
        <dbReference type="Pfam" id="PF00361"/>
    </source>
</evidence>
<feature type="transmembrane region" description="Helical" evidence="16">
    <location>
        <begin position="143"/>
        <end position="166"/>
    </location>
</feature>
<dbReference type="PRINTS" id="PR01434">
    <property type="entry name" value="NADHDHGNASE5"/>
</dbReference>
<evidence type="ECO:0000256" key="8">
    <source>
        <dbReference type="ARBA" id="ARBA00022967"/>
    </source>
</evidence>
<feature type="transmembrane region" description="Helical" evidence="16">
    <location>
        <begin position="59"/>
        <end position="84"/>
    </location>
</feature>
<protein>
    <recommendedName>
        <fullName evidence="3 16">NADH-ubiquinone oxidoreductase chain 5</fullName>
        <ecNumber evidence="2 16">7.1.1.2</ecNumber>
    </recommendedName>
</protein>
<evidence type="ECO:0000259" key="18">
    <source>
        <dbReference type="Pfam" id="PF00662"/>
    </source>
</evidence>
<feature type="domain" description="NADH dehydrogenase subunit 5 C-terminal" evidence="19">
    <location>
        <begin position="395"/>
        <end position="572"/>
    </location>
</feature>
<feature type="transmembrane region" description="Helical" evidence="16">
    <location>
        <begin position="424"/>
        <end position="445"/>
    </location>
</feature>
<dbReference type="Pfam" id="PF06455">
    <property type="entry name" value="NADH5_C"/>
    <property type="match status" value="1"/>
</dbReference>
<dbReference type="PANTHER" id="PTHR42829:SF2">
    <property type="entry name" value="NADH-UBIQUINONE OXIDOREDUCTASE CHAIN 5"/>
    <property type="match status" value="1"/>
</dbReference>
<dbReference type="EC" id="7.1.1.2" evidence="2 16"/>
<dbReference type="InterPro" id="IPR010934">
    <property type="entry name" value="NADH_DH_su5_C"/>
</dbReference>
<evidence type="ECO:0000256" key="4">
    <source>
        <dbReference type="ARBA" id="ARBA00022448"/>
    </source>
</evidence>
<proteinExistence type="inferred from homology"/>
<dbReference type="GO" id="GO:0042773">
    <property type="term" value="P:ATP synthesis coupled electron transport"/>
    <property type="evidence" value="ECO:0007669"/>
    <property type="project" value="InterPro"/>
</dbReference>
<keyword evidence="9" id="KW-0249">Electron transport</keyword>
<dbReference type="PANTHER" id="PTHR42829">
    <property type="entry name" value="NADH-UBIQUINONE OXIDOREDUCTASE CHAIN 5"/>
    <property type="match status" value="1"/>
</dbReference>
<feature type="transmembrane region" description="Helical" evidence="16">
    <location>
        <begin position="187"/>
        <end position="206"/>
    </location>
</feature>
<accession>Q9T9N5</accession>
<comment type="catalytic activity">
    <reaction evidence="15 16">
        <text>a ubiquinone + NADH + 5 H(+)(in) = a ubiquinol + NAD(+) + 4 H(+)(out)</text>
        <dbReference type="Rhea" id="RHEA:29091"/>
        <dbReference type="Rhea" id="RHEA-COMP:9565"/>
        <dbReference type="Rhea" id="RHEA-COMP:9566"/>
        <dbReference type="ChEBI" id="CHEBI:15378"/>
        <dbReference type="ChEBI" id="CHEBI:16389"/>
        <dbReference type="ChEBI" id="CHEBI:17976"/>
        <dbReference type="ChEBI" id="CHEBI:57540"/>
        <dbReference type="ChEBI" id="CHEBI:57945"/>
        <dbReference type="EC" id="7.1.1.2"/>
    </reaction>
</comment>
<dbReference type="InterPro" id="IPR003945">
    <property type="entry name" value="NU5C-like"/>
</dbReference>
<feature type="transmembrane region" description="Helical" evidence="16">
    <location>
        <begin position="96"/>
        <end position="113"/>
    </location>
</feature>
<evidence type="ECO:0000256" key="15">
    <source>
        <dbReference type="ARBA" id="ARBA00049551"/>
    </source>
</evidence>
<dbReference type="EMBL" id="AJ245743">
    <property type="protein sequence ID" value="CAB59851.1"/>
    <property type="molecule type" value="Genomic_DNA"/>
</dbReference>
<evidence type="ECO:0000256" key="13">
    <source>
        <dbReference type="ARBA" id="ARBA00023128"/>
    </source>
</evidence>
<keyword evidence="13 16" id="KW-0496">Mitochondrion</keyword>
<evidence type="ECO:0000256" key="3">
    <source>
        <dbReference type="ARBA" id="ARBA00021096"/>
    </source>
</evidence>
<evidence type="ECO:0000256" key="2">
    <source>
        <dbReference type="ARBA" id="ARBA00012944"/>
    </source>
</evidence>
<evidence type="ECO:0000256" key="6">
    <source>
        <dbReference type="ARBA" id="ARBA00022692"/>
    </source>
</evidence>
<geneLocation type="mitochondrion" evidence="20"/>
<evidence type="ECO:0000256" key="1">
    <source>
        <dbReference type="ARBA" id="ARBA00004448"/>
    </source>
</evidence>
<keyword evidence="4 16" id="KW-0813">Transport</keyword>
<keyword evidence="12 16" id="KW-0830">Ubiquinone</keyword>
<dbReference type="AlphaFoldDB" id="Q9T9N5"/>
<dbReference type="GO" id="GO:0005743">
    <property type="term" value="C:mitochondrial inner membrane"/>
    <property type="evidence" value="ECO:0007669"/>
    <property type="project" value="UniProtKB-SubCell"/>
</dbReference>
<evidence type="ECO:0000256" key="11">
    <source>
        <dbReference type="ARBA" id="ARBA00023027"/>
    </source>
</evidence>
<feature type="transmembrane region" description="Helical" evidence="16">
    <location>
        <begin position="279"/>
        <end position="299"/>
    </location>
</feature>
<reference evidence="20" key="1">
    <citation type="journal article" date="1999" name="Proc. R. Soc. Lond., B, Biol. Sci.">
        <title>Analysis of the complete mitochondrial DNA sequence of the brachiopod Terebratulina retusa places Brachiopoda within the protostomes.</title>
        <authorList>
            <person name="Stechmann A."/>
            <person name="Schlegel M."/>
        </authorList>
    </citation>
    <scope>NUCLEOTIDE SEQUENCE</scope>
</reference>
<keyword evidence="8" id="KW-1278">Translocase</keyword>
<feature type="transmembrane region" description="Helical" evidence="16">
    <location>
        <begin position="249"/>
        <end position="267"/>
    </location>
</feature>
<dbReference type="GO" id="GO:0008137">
    <property type="term" value="F:NADH dehydrogenase (ubiquinone) activity"/>
    <property type="evidence" value="ECO:0007669"/>
    <property type="project" value="UniProtKB-EC"/>
</dbReference>
<keyword evidence="5" id="KW-0679">Respiratory chain</keyword>
<keyword evidence="14 16" id="KW-0472">Membrane</keyword>
<feature type="transmembrane region" description="Helical" evidence="16">
    <location>
        <begin position="383"/>
        <end position="404"/>
    </location>
</feature>
<name>Q9T9N5_9BILA</name>
<evidence type="ECO:0000256" key="14">
    <source>
        <dbReference type="ARBA" id="ARBA00023136"/>
    </source>
</evidence>
<dbReference type="InterPro" id="IPR001750">
    <property type="entry name" value="ND/Mrp_TM"/>
</dbReference>
<gene>
    <name evidence="20" type="primary">NADH5</name>
</gene>
<comment type="subcellular location">
    <subcellularLocation>
        <location evidence="1">Mitochondrion inner membrane</location>
        <topology evidence="1">Multi-pass membrane protein</topology>
    </subcellularLocation>
</comment>
<evidence type="ECO:0000259" key="19">
    <source>
        <dbReference type="Pfam" id="PF06455"/>
    </source>
</evidence>
<feature type="transmembrane region" description="Helical" evidence="16">
    <location>
        <begin position="16"/>
        <end position="38"/>
    </location>
</feature>
<organism evidence="20">
    <name type="scientific">Terebratulina retusa</name>
    <dbReference type="NCBI Taxonomy" id="7580"/>
    <lineage>
        <taxon>Eukaryota</taxon>
        <taxon>Metazoa</taxon>
        <taxon>Spiralia</taxon>
        <taxon>Lophotrochozoa</taxon>
        <taxon>Brachiopoda</taxon>
        <taxon>Rhynchonelliformea</taxon>
        <taxon>Rhynchonellata</taxon>
        <taxon>Terebratulidina</taxon>
        <taxon>Cancellothyridoidea</taxon>
        <taxon>Cancellothyrididae</taxon>
        <taxon>Terebratulina</taxon>
    </lineage>
</organism>
<dbReference type="Pfam" id="PF00662">
    <property type="entry name" value="Proton_antipo_N"/>
    <property type="match status" value="1"/>
</dbReference>
<keyword evidence="10 16" id="KW-1133">Transmembrane helix</keyword>
<dbReference type="InterPro" id="IPR001516">
    <property type="entry name" value="Proton_antipo_N"/>
</dbReference>
<feature type="transmembrane region" description="Helical" evidence="16">
    <location>
        <begin position="218"/>
        <end position="237"/>
    </location>
</feature>
<evidence type="ECO:0000313" key="20">
    <source>
        <dbReference type="EMBL" id="CAB59851.1"/>
    </source>
</evidence>
<evidence type="ECO:0000256" key="9">
    <source>
        <dbReference type="ARBA" id="ARBA00022982"/>
    </source>
</evidence>
<dbReference type="GO" id="GO:0015990">
    <property type="term" value="P:electron transport coupled proton transport"/>
    <property type="evidence" value="ECO:0007669"/>
    <property type="project" value="TreeGrafter"/>
</dbReference>
<keyword evidence="11 16" id="KW-0520">NAD</keyword>
<keyword evidence="6 16" id="KW-0812">Transmembrane</keyword>
<comment type="function">
    <text evidence="16">Core subunit of the mitochondrial membrane respiratory chain NADH dehydrogenase (Complex I) which catalyzes electron transfer from NADH through the respiratory chain, using ubiquinone as an electron acceptor. Essential for the catalytic activity and assembly of complex I.</text>
</comment>
<feature type="transmembrane region" description="Helical" evidence="16">
    <location>
        <begin position="344"/>
        <end position="363"/>
    </location>
</feature>